<feature type="non-terminal residue" evidence="7">
    <location>
        <position position="1"/>
    </location>
</feature>
<dbReference type="Proteomes" id="UP000678499">
    <property type="component" value="Unassembled WGS sequence"/>
</dbReference>
<dbReference type="GO" id="GO:0016020">
    <property type="term" value="C:membrane"/>
    <property type="evidence" value="ECO:0007669"/>
    <property type="project" value="UniProtKB-SubCell"/>
</dbReference>
<feature type="transmembrane region" description="Helical" evidence="5">
    <location>
        <begin position="54"/>
        <end position="73"/>
    </location>
</feature>
<name>A0A7R9C3R6_9CRUS</name>
<accession>A0A7R9C3R6</accession>
<keyword evidence="2 5" id="KW-0812">Transmembrane</keyword>
<evidence type="ECO:0000256" key="4">
    <source>
        <dbReference type="ARBA" id="ARBA00023136"/>
    </source>
</evidence>
<dbReference type="EMBL" id="CAJPEX010011773">
    <property type="protein sequence ID" value="CAG0925264.1"/>
    <property type="molecule type" value="Genomic_DNA"/>
</dbReference>
<evidence type="ECO:0000256" key="3">
    <source>
        <dbReference type="ARBA" id="ARBA00022989"/>
    </source>
</evidence>
<keyword evidence="3 5" id="KW-1133">Transmembrane helix</keyword>
<dbReference type="GO" id="GO:0022857">
    <property type="term" value="F:transmembrane transporter activity"/>
    <property type="evidence" value="ECO:0007669"/>
    <property type="project" value="InterPro"/>
</dbReference>
<dbReference type="PROSITE" id="PS50850">
    <property type="entry name" value="MFS"/>
    <property type="match status" value="1"/>
</dbReference>
<gene>
    <name evidence="7" type="ORF">NMOB1V02_LOCUS12714</name>
</gene>
<evidence type="ECO:0000256" key="5">
    <source>
        <dbReference type="SAM" id="Phobius"/>
    </source>
</evidence>
<keyword evidence="4 5" id="KW-0472">Membrane</keyword>
<dbReference type="EMBL" id="OA893810">
    <property type="protein sequence ID" value="CAD7285112.1"/>
    <property type="molecule type" value="Genomic_DNA"/>
</dbReference>
<reference evidence="7" key="1">
    <citation type="submission" date="2020-11" db="EMBL/GenBank/DDBJ databases">
        <authorList>
            <person name="Tran Van P."/>
        </authorList>
    </citation>
    <scope>NUCLEOTIDE SEQUENCE</scope>
</reference>
<evidence type="ECO:0000256" key="1">
    <source>
        <dbReference type="ARBA" id="ARBA00004141"/>
    </source>
</evidence>
<evidence type="ECO:0000259" key="6">
    <source>
        <dbReference type="PROSITE" id="PS50850"/>
    </source>
</evidence>
<proteinExistence type="predicted"/>
<dbReference type="PANTHER" id="PTHR11662">
    <property type="entry name" value="SOLUTE CARRIER FAMILY 17"/>
    <property type="match status" value="1"/>
</dbReference>
<feature type="transmembrane region" description="Helical" evidence="5">
    <location>
        <begin position="29"/>
        <end position="48"/>
    </location>
</feature>
<evidence type="ECO:0000313" key="8">
    <source>
        <dbReference type="Proteomes" id="UP000678499"/>
    </source>
</evidence>
<dbReference type="PANTHER" id="PTHR11662:SF399">
    <property type="entry name" value="FI19708P1-RELATED"/>
    <property type="match status" value="1"/>
</dbReference>
<organism evidence="7">
    <name type="scientific">Notodromas monacha</name>
    <dbReference type="NCBI Taxonomy" id="399045"/>
    <lineage>
        <taxon>Eukaryota</taxon>
        <taxon>Metazoa</taxon>
        <taxon>Ecdysozoa</taxon>
        <taxon>Arthropoda</taxon>
        <taxon>Crustacea</taxon>
        <taxon>Oligostraca</taxon>
        <taxon>Ostracoda</taxon>
        <taxon>Podocopa</taxon>
        <taxon>Podocopida</taxon>
        <taxon>Cypridocopina</taxon>
        <taxon>Cypridoidea</taxon>
        <taxon>Cyprididae</taxon>
        <taxon>Notodromas</taxon>
    </lineage>
</organism>
<sequence>MSFPALTVLITRWCPPLERSRANAFIKSGSMFGVFLVMPTAGFLITAFGWESVFYVTGAVAVLWSILLEFLVYDDPQTHPRILERERSFLSESIGAHNLGEKNRMK</sequence>
<dbReference type="InterPro" id="IPR050382">
    <property type="entry name" value="MFS_Na/Anion_cotransporter"/>
</dbReference>
<dbReference type="InterPro" id="IPR036259">
    <property type="entry name" value="MFS_trans_sf"/>
</dbReference>
<dbReference type="InterPro" id="IPR011701">
    <property type="entry name" value="MFS"/>
</dbReference>
<dbReference type="OrthoDB" id="2985014at2759"/>
<dbReference type="SUPFAM" id="SSF103473">
    <property type="entry name" value="MFS general substrate transporter"/>
    <property type="match status" value="1"/>
</dbReference>
<protein>
    <recommendedName>
        <fullName evidence="6">Major facilitator superfamily (MFS) profile domain-containing protein</fullName>
    </recommendedName>
</protein>
<evidence type="ECO:0000256" key="2">
    <source>
        <dbReference type="ARBA" id="ARBA00022692"/>
    </source>
</evidence>
<dbReference type="InterPro" id="IPR020846">
    <property type="entry name" value="MFS_dom"/>
</dbReference>
<dbReference type="Gene3D" id="1.20.1250.20">
    <property type="entry name" value="MFS general substrate transporter like domains"/>
    <property type="match status" value="1"/>
</dbReference>
<dbReference type="GO" id="GO:0006820">
    <property type="term" value="P:monoatomic anion transport"/>
    <property type="evidence" value="ECO:0007669"/>
    <property type="project" value="TreeGrafter"/>
</dbReference>
<comment type="subcellular location">
    <subcellularLocation>
        <location evidence="1">Membrane</location>
        <topology evidence="1">Multi-pass membrane protein</topology>
    </subcellularLocation>
</comment>
<dbReference type="AlphaFoldDB" id="A0A7R9C3R6"/>
<keyword evidence="8" id="KW-1185">Reference proteome</keyword>
<feature type="domain" description="Major facilitator superfamily (MFS) profile" evidence="6">
    <location>
        <begin position="1"/>
        <end position="106"/>
    </location>
</feature>
<evidence type="ECO:0000313" key="7">
    <source>
        <dbReference type="EMBL" id="CAD7285112.1"/>
    </source>
</evidence>
<dbReference type="Pfam" id="PF07690">
    <property type="entry name" value="MFS_1"/>
    <property type="match status" value="1"/>
</dbReference>